<dbReference type="AlphaFoldDB" id="U9ULU3"/>
<gene>
    <name evidence="1" type="ORF">GLOINDRAFT_343537</name>
</gene>
<evidence type="ECO:0000313" key="1">
    <source>
        <dbReference type="EMBL" id="ESA20657.1"/>
    </source>
</evidence>
<organism evidence="1">
    <name type="scientific">Rhizophagus irregularis (strain DAOM 181602 / DAOM 197198 / MUCL 43194)</name>
    <name type="common">Arbuscular mycorrhizal fungus</name>
    <name type="synonym">Glomus intraradices</name>
    <dbReference type="NCBI Taxonomy" id="747089"/>
    <lineage>
        <taxon>Eukaryota</taxon>
        <taxon>Fungi</taxon>
        <taxon>Fungi incertae sedis</taxon>
        <taxon>Mucoromycota</taxon>
        <taxon>Glomeromycotina</taxon>
        <taxon>Glomeromycetes</taxon>
        <taxon>Glomerales</taxon>
        <taxon>Glomeraceae</taxon>
        <taxon>Rhizophagus</taxon>
    </lineage>
</organism>
<protein>
    <submittedName>
        <fullName evidence="1">Uncharacterized protein</fullName>
    </submittedName>
</protein>
<accession>U9ULU3</accession>
<proteinExistence type="predicted"/>
<dbReference type="EMBL" id="KI277124">
    <property type="protein sequence ID" value="ESA20657.1"/>
    <property type="molecule type" value="Genomic_DNA"/>
</dbReference>
<name>U9ULU3_RHIID</name>
<reference evidence="1" key="1">
    <citation type="submission" date="2013-07" db="EMBL/GenBank/DDBJ databases">
        <title>The genome of an arbuscular mycorrhizal fungus provides insights into the evolution of the oldest plant symbiosis.</title>
        <authorList>
            <consortium name="DOE Joint Genome Institute"/>
            <person name="Tisserant E."/>
            <person name="Malbreil M."/>
            <person name="Kuo A."/>
            <person name="Kohler A."/>
            <person name="Symeonidi A."/>
            <person name="Balestrini R."/>
            <person name="Charron P."/>
            <person name="Duensing N."/>
            <person name="Frei-dit-Frey N."/>
            <person name="Gianinazzi-Pearson V."/>
            <person name="Gilbert B."/>
            <person name="Handa Y."/>
            <person name="Hijri M."/>
            <person name="Kaul R."/>
            <person name="Kawaguchi M."/>
            <person name="Krajinski F."/>
            <person name="Lammers P."/>
            <person name="Lapierre D."/>
            <person name="Masclaux F.G."/>
            <person name="Murat C."/>
            <person name="Morin E."/>
            <person name="Ndikumana S."/>
            <person name="Pagni M."/>
            <person name="Petitpierre D."/>
            <person name="Requena N."/>
            <person name="Rosikiewicz P."/>
            <person name="Riley R."/>
            <person name="Saito K."/>
            <person name="San Clemente H."/>
            <person name="Shapiro H."/>
            <person name="van Tuinen D."/>
            <person name="Becard G."/>
            <person name="Bonfante P."/>
            <person name="Paszkowski U."/>
            <person name="Shachar-Hill Y."/>
            <person name="Young J.P."/>
            <person name="Sanders I.R."/>
            <person name="Henrissat B."/>
            <person name="Rensing S.A."/>
            <person name="Grigoriev I.V."/>
            <person name="Corradi N."/>
            <person name="Roux C."/>
            <person name="Martin F."/>
        </authorList>
    </citation>
    <scope>NUCLEOTIDE SEQUENCE</scope>
    <source>
        <strain evidence="1">DAOM 197198</strain>
    </source>
</reference>
<dbReference type="HOGENOM" id="CLU_3107520_0_0_1"/>
<sequence length="51" mass="5725">MSRGCLTTICGNNQSLLLESKFYTVPSTSRELIHSLIPVIRIKESTLNVIF</sequence>